<evidence type="ECO:0000313" key="1">
    <source>
        <dbReference type="EMBL" id="GEO21963.1"/>
    </source>
</evidence>
<reference evidence="1 2" key="1">
    <citation type="submission" date="2019-07" db="EMBL/GenBank/DDBJ databases">
        <title>Whole genome shotgun sequence of Cyclobacterium qasimii NBRC 106168.</title>
        <authorList>
            <person name="Hosoyama A."/>
            <person name="Uohara A."/>
            <person name="Ohji S."/>
            <person name="Ichikawa N."/>
        </authorList>
    </citation>
    <scope>NUCLEOTIDE SEQUENCE [LARGE SCALE GENOMIC DNA]</scope>
    <source>
        <strain evidence="1 2">NBRC 106168</strain>
    </source>
</reference>
<sequence>MVEGESSTIFFVVVLYENVASYSGAGIGLCIDDTGFNNPIFKGIFFKSI</sequence>
<protein>
    <submittedName>
        <fullName evidence="1">Uncharacterized protein</fullName>
    </submittedName>
</protein>
<dbReference type="EMBL" id="BJYV01000010">
    <property type="protein sequence ID" value="GEO21963.1"/>
    <property type="molecule type" value="Genomic_DNA"/>
</dbReference>
<evidence type="ECO:0000313" key="2">
    <source>
        <dbReference type="Proteomes" id="UP000321301"/>
    </source>
</evidence>
<proteinExistence type="predicted"/>
<comment type="caution">
    <text evidence="1">The sequence shown here is derived from an EMBL/GenBank/DDBJ whole genome shotgun (WGS) entry which is preliminary data.</text>
</comment>
<accession>A0A512CCM8</accession>
<dbReference type="Proteomes" id="UP000321301">
    <property type="component" value="Unassembled WGS sequence"/>
</dbReference>
<name>A0A512CCM8_9BACT</name>
<dbReference type="AlphaFoldDB" id="A0A512CCM8"/>
<gene>
    <name evidence="1" type="ORF">CQA01_24970</name>
</gene>
<keyword evidence="2" id="KW-1185">Reference proteome</keyword>
<organism evidence="1 2">
    <name type="scientific">Cyclobacterium qasimii</name>
    <dbReference type="NCBI Taxonomy" id="1350429"/>
    <lineage>
        <taxon>Bacteria</taxon>
        <taxon>Pseudomonadati</taxon>
        <taxon>Bacteroidota</taxon>
        <taxon>Cytophagia</taxon>
        <taxon>Cytophagales</taxon>
        <taxon>Cyclobacteriaceae</taxon>
        <taxon>Cyclobacterium</taxon>
    </lineage>
</organism>